<evidence type="ECO:0000313" key="8">
    <source>
        <dbReference type="EMBL" id="TFE04045.1"/>
    </source>
</evidence>
<dbReference type="InterPro" id="IPR000209">
    <property type="entry name" value="Peptidase_S8/S53_dom"/>
</dbReference>
<dbReference type="CDD" id="cd07477">
    <property type="entry name" value="Peptidases_S8_Subtilisin_subset"/>
    <property type="match status" value="1"/>
</dbReference>
<name>A0A4Y8LSV5_9BACL</name>
<feature type="active site" description="Charge relay system" evidence="5">
    <location>
        <position position="308"/>
    </location>
</feature>
<keyword evidence="4 5" id="KW-0720">Serine protease</keyword>
<dbReference type="Gene3D" id="2.60.40.1080">
    <property type="match status" value="1"/>
</dbReference>
<dbReference type="PROSITE" id="PS51272">
    <property type="entry name" value="SLH"/>
    <property type="match status" value="3"/>
</dbReference>
<keyword evidence="9" id="KW-1185">Reference proteome</keyword>
<dbReference type="GO" id="GO:0004252">
    <property type="term" value="F:serine-type endopeptidase activity"/>
    <property type="evidence" value="ECO:0007669"/>
    <property type="project" value="UniProtKB-UniRule"/>
</dbReference>
<evidence type="ECO:0000256" key="4">
    <source>
        <dbReference type="ARBA" id="ARBA00022825"/>
    </source>
</evidence>
<dbReference type="InterPro" id="IPR008964">
    <property type="entry name" value="Invasin/intimin_cell_adhesion"/>
</dbReference>
<feature type="active site" description="Charge relay system" evidence="5">
    <location>
        <position position="122"/>
    </location>
</feature>
<dbReference type="OrthoDB" id="9798386at2"/>
<accession>A0A4Y8LSV5</accession>
<dbReference type="PANTHER" id="PTHR43399:SF4">
    <property type="entry name" value="CELL WALL-ASSOCIATED PROTEASE"/>
    <property type="match status" value="1"/>
</dbReference>
<dbReference type="PRINTS" id="PR00723">
    <property type="entry name" value="SUBTILISIN"/>
</dbReference>
<evidence type="ECO:0000256" key="6">
    <source>
        <dbReference type="RuleBase" id="RU003355"/>
    </source>
</evidence>
<dbReference type="GO" id="GO:0006508">
    <property type="term" value="P:proteolysis"/>
    <property type="evidence" value="ECO:0007669"/>
    <property type="project" value="UniProtKB-KW"/>
</dbReference>
<dbReference type="InterPro" id="IPR037045">
    <property type="entry name" value="S8pro/Inhibitor_I9_sf"/>
</dbReference>
<evidence type="ECO:0000313" key="9">
    <source>
        <dbReference type="Proteomes" id="UP000297776"/>
    </source>
</evidence>
<dbReference type="Gene3D" id="3.30.70.80">
    <property type="entry name" value="Peptidase S8 propeptide/proteinase inhibitor I9"/>
    <property type="match status" value="1"/>
</dbReference>
<feature type="domain" description="SLH" evidence="7">
    <location>
        <begin position="629"/>
        <end position="692"/>
    </location>
</feature>
<sequence>MKHIYSFLLLLIPFMFIETEAFGKQLEGEFLIEFESDEGRQLISEAGGKIITYYENFNLAEVRLSVTAYETLRQSEMIRHIERNIEISLDEQFVEWGPLMIQAPALWDSELTGKGIKIGIIDSGIAPHNDLKVAGGASFVDYTSSYIDDNGHGTHVAGIASALDNQSGIKGIASGAEVYALKAFDHTGTGTLASMIAALDWAIRNDLDIVNMSLGSEYDSFAARRAMQQAEAAGVLMIASSGNNGQEAGHRVSFPAAYPETIAVGAVDRYRNYANFSSRGTAVDLVAPGTDIGSTYLNQRYVRMSGTSMAAPYVTGAAALLMEKYPLADSKWIKDQLLKATVDLGLKGRDIYYGEGLLQLQKLAQLTPPNQVKDIEGPSEMEGFVGDKQQLNAIALLENGGITDLVTNGEAVWRSSNEEVAEVTGAEVYFKRTGEAEITVTYQDKTHRISLRVIPLLSVEGSLNGTIGEKLMPKIIVQMAVGGARILNPDEGKRTSSNDQGLSINEDGSLLLIRAGEYELNITFMGSQLTVPIQVEGEVTADTIIQGEQGEIYQPEIRYYIAKDQFENVTLEEVNAEIQDPYIATIRDGIIQFHQQGRTSLEFTYEGISVSIPIIVDELKVEEPVVETSSTDFKDVSADYWASNQIMSLVSEDIIKGYSDNTFRPEQPIKRSHVALLLSRITDLPAIQDPSVYQDVPESYLYNAEIMSMQQAGIFAKTTNFQPEAPLTRAQMAKILVLSFGLEGKTDPGFEDIPSDHWATDYIQVLYHNGVTTGSNGHFRPNDPVTRAQYAVFLARVLE</sequence>
<evidence type="ECO:0000256" key="2">
    <source>
        <dbReference type="ARBA" id="ARBA00022670"/>
    </source>
</evidence>
<dbReference type="Pfam" id="PF00082">
    <property type="entry name" value="Peptidase_S8"/>
    <property type="match status" value="1"/>
</dbReference>
<dbReference type="SUPFAM" id="SSF52743">
    <property type="entry name" value="Subtilisin-like"/>
    <property type="match status" value="1"/>
</dbReference>
<evidence type="ECO:0000256" key="3">
    <source>
        <dbReference type="ARBA" id="ARBA00022801"/>
    </source>
</evidence>
<dbReference type="InterPro" id="IPR051048">
    <property type="entry name" value="Peptidase_S8/S53_subtilisin"/>
</dbReference>
<feature type="domain" description="SLH" evidence="7">
    <location>
        <begin position="746"/>
        <end position="799"/>
    </location>
</feature>
<proteinExistence type="inferred from homology"/>
<dbReference type="PROSITE" id="PS00137">
    <property type="entry name" value="SUBTILASE_HIS"/>
    <property type="match status" value="1"/>
</dbReference>
<dbReference type="PROSITE" id="PS00136">
    <property type="entry name" value="SUBTILASE_ASP"/>
    <property type="match status" value="1"/>
</dbReference>
<comment type="similarity">
    <text evidence="1 5 6">Belongs to the peptidase S8 family.</text>
</comment>
<dbReference type="InterPro" id="IPR001119">
    <property type="entry name" value="SLH_dom"/>
</dbReference>
<dbReference type="Pfam" id="PF00395">
    <property type="entry name" value="SLH"/>
    <property type="match status" value="3"/>
</dbReference>
<dbReference type="SUPFAM" id="SSF54897">
    <property type="entry name" value="Protease propeptides/inhibitors"/>
    <property type="match status" value="1"/>
</dbReference>
<evidence type="ECO:0000256" key="1">
    <source>
        <dbReference type="ARBA" id="ARBA00011073"/>
    </source>
</evidence>
<dbReference type="RefSeq" id="WP_134378943.1">
    <property type="nucleotide sequence ID" value="NZ_SORX01000001.1"/>
</dbReference>
<dbReference type="Gene3D" id="3.40.50.200">
    <property type="entry name" value="Peptidase S8/S53 domain"/>
    <property type="match status" value="1"/>
</dbReference>
<protein>
    <recommendedName>
        <fullName evidence="7">SLH domain-containing protein</fullName>
    </recommendedName>
</protein>
<dbReference type="PANTHER" id="PTHR43399">
    <property type="entry name" value="SUBTILISIN-RELATED"/>
    <property type="match status" value="1"/>
</dbReference>
<dbReference type="Proteomes" id="UP000297776">
    <property type="component" value="Unassembled WGS sequence"/>
</dbReference>
<reference evidence="8 9" key="1">
    <citation type="submission" date="2019-03" db="EMBL/GenBank/DDBJ databases">
        <authorList>
            <person name="Yang Y."/>
        </authorList>
    </citation>
    <scope>NUCLEOTIDE SEQUENCE [LARGE SCALE GENOMIC DNA]</scope>
    <source>
        <strain evidence="8 9">ASL-1</strain>
    </source>
</reference>
<dbReference type="InterPro" id="IPR022398">
    <property type="entry name" value="Peptidase_S8_His-AS"/>
</dbReference>
<evidence type="ECO:0000256" key="5">
    <source>
        <dbReference type="PROSITE-ProRule" id="PRU01240"/>
    </source>
</evidence>
<dbReference type="InterPro" id="IPR034202">
    <property type="entry name" value="Subtilisin_Carlsberg-like"/>
</dbReference>
<dbReference type="InterPro" id="IPR036852">
    <property type="entry name" value="Peptidase_S8/S53_dom_sf"/>
</dbReference>
<keyword evidence="2 5" id="KW-0645">Protease</keyword>
<dbReference type="PROSITE" id="PS51892">
    <property type="entry name" value="SUBTILASE"/>
    <property type="match status" value="1"/>
</dbReference>
<dbReference type="InterPro" id="IPR015500">
    <property type="entry name" value="Peptidase_S8_subtilisin-rel"/>
</dbReference>
<dbReference type="EMBL" id="SORX01000001">
    <property type="protein sequence ID" value="TFE04045.1"/>
    <property type="molecule type" value="Genomic_DNA"/>
</dbReference>
<feature type="active site" description="Charge relay system" evidence="5">
    <location>
        <position position="152"/>
    </location>
</feature>
<feature type="domain" description="SLH" evidence="7">
    <location>
        <begin position="693"/>
        <end position="745"/>
    </location>
</feature>
<keyword evidence="3 5" id="KW-0378">Hydrolase</keyword>
<organism evidence="8 9">
    <name type="scientific">Jeotgalibacillus salarius</name>
    <dbReference type="NCBI Taxonomy" id="546023"/>
    <lineage>
        <taxon>Bacteria</taxon>
        <taxon>Bacillati</taxon>
        <taxon>Bacillota</taxon>
        <taxon>Bacilli</taxon>
        <taxon>Bacillales</taxon>
        <taxon>Caryophanaceae</taxon>
        <taxon>Jeotgalibacillus</taxon>
    </lineage>
</organism>
<dbReference type="SUPFAM" id="SSF49373">
    <property type="entry name" value="Invasin/intimin cell-adhesion fragments"/>
    <property type="match status" value="1"/>
</dbReference>
<dbReference type="InterPro" id="IPR023827">
    <property type="entry name" value="Peptidase_S8_Asp-AS"/>
</dbReference>
<comment type="caution">
    <text evidence="8">The sequence shown here is derived from an EMBL/GenBank/DDBJ whole genome shotgun (WGS) entry which is preliminary data.</text>
</comment>
<gene>
    <name evidence="8" type="ORF">E2626_01575</name>
</gene>
<dbReference type="InterPro" id="IPR023828">
    <property type="entry name" value="Peptidase_S8_Ser-AS"/>
</dbReference>
<dbReference type="PROSITE" id="PS00138">
    <property type="entry name" value="SUBTILASE_SER"/>
    <property type="match status" value="1"/>
</dbReference>
<dbReference type="AlphaFoldDB" id="A0A4Y8LSV5"/>
<evidence type="ECO:0000259" key="7">
    <source>
        <dbReference type="PROSITE" id="PS51272"/>
    </source>
</evidence>